<name>A0A2V3WB93_9BACI</name>
<organism evidence="1 2">
    <name type="scientific">Pseudogracilibacillus auburnensis</name>
    <dbReference type="NCBI Taxonomy" id="1494959"/>
    <lineage>
        <taxon>Bacteria</taxon>
        <taxon>Bacillati</taxon>
        <taxon>Bacillota</taxon>
        <taxon>Bacilli</taxon>
        <taxon>Bacillales</taxon>
        <taxon>Bacillaceae</taxon>
        <taxon>Pseudogracilibacillus</taxon>
    </lineage>
</organism>
<gene>
    <name evidence="1" type="ORF">DFR56_109172</name>
</gene>
<comment type="caution">
    <text evidence="1">The sequence shown here is derived from an EMBL/GenBank/DDBJ whole genome shotgun (WGS) entry which is preliminary data.</text>
</comment>
<dbReference type="Proteomes" id="UP000247978">
    <property type="component" value="Unassembled WGS sequence"/>
</dbReference>
<keyword evidence="2" id="KW-1185">Reference proteome</keyword>
<evidence type="ECO:0000313" key="1">
    <source>
        <dbReference type="EMBL" id="PXW86009.1"/>
    </source>
</evidence>
<accession>A0A2V3WB93</accession>
<dbReference type="EMBL" id="QJJQ01000009">
    <property type="protein sequence ID" value="PXW86009.1"/>
    <property type="molecule type" value="Genomic_DNA"/>
</dbReference>
<evidence type="ECO:0000313" key="2">
    <source>
        <dbReference type="Proteomes" id="UP000247978"/>
    </source>
</evidence>
<proteinExistence type="predicted"/>
<protein>
    <submittedName>
        <fullName evidence="1">Uncharacterized protein</fullName>
    </submittedName>
</protein>
<sequence length="220" mass="24506">MIVSSGGGGSGSYLRFTKSLPDSIGKTISELEEIFHQVFRQIKYFQKGLDHQRGKAASSLRGSINIHLELMGKSAPILLNFADVMKSFMLMIMTTDDDGAGFITPNGRAEWQYSLSSERIEKEIKLEANTMSEAAFSLKTNVSNMDELFSSFDSMINEVISGTNLPWDDFTSVWAEALGRVGSIVEETKSHIEKLLKEVEVFVQEIVRLDHMASQLKIAI</sequence>
<reference evidence="1 2" key="1">
    <citation type="submission" date="2018-05" db="EMBL/GenBank/DDBJ databases">
        <title>Genomic Encyclopedia of Type Strains, Phase IV (KMG-IV): sequencing the most valuable type-strain genomes for metagenomic binning, comparative biology and taxonomic classification.</title>
        <authorList>
            <person name="Goeker M."/>
        </authorList>
    </citation>
    <scope>NUCLEOTIDE SEQUENCE [LARGE SCALE GENOMIC DNA]</scope>
    <source>
        <strain evidence="1 2">DSM 28556</strain>
    </source>
</reference>
<dbReference type="AlphaFoldDB" id="A0A2V3WB93"/>
<dbReference type="RefSeq" id="WP_110395956.1">
    <property type="nucleotide sequence ID" value="NZ_JADIJL010000002.1"/>
</dbReference>